<dbReference type="Proteomes" id="UP000253551">
    <property type="component" value="Unassembled WGS sequence"/>
</dbReference>
<dbReference type="OrthoDB" id="2267423at2759"/>
<proteinExistence type="predicted"/>
<keyword evidence="2" id="KW-1185">Reference proteome</keyword>
<reference evidence="1 2" key="1">
    <citation type="journal article" date="2018" name="G3 (Bethesda)">
        <title>Phylogenetic and Phylogenomic Definition of Rhizopus Species.</title>
        <authorList>
            <person name="Gryganskyi A.P."/>
            <person name="Golan J."/>
            <person name="Dolatabadi S."/>
            <person name="Mondo S."/>
            <person name="Robb S."/>
            <person name="Idnurm A."/>
            <person name="Muszewska A."/>
            <person name="Steczkiewicz K."/>
            <person name="Masonjones S."/>
            <person name="Liao H.L."/>
            <person name="Gajdeczka M.T."/>
            <person name="Anike F."/>
            <person name="Vuek A."/>
            <person name="Anishchenko I.M."/>
            <person name="Voigt K."/>
            <person name="de Hoog G.S."/>
            <person name="Smith M.E."/>
            <person name="Heitman J."/>
            <person name="Vilgalys R."/>
            <person name="Stajich J.E."/>
        </authorList>
    </citation>
    <scope>NUCLEOTIDE SEQUENCE [LARGE SCALE GENOMIC DNA]</scope>
    <source>
        <strain evidence="1 2">LSU 92-RS-03</strain>
    </source>
</reference>
<accession>A0A367JFK5</accession>
<comment type="caution">
    <text evidence="1">The sequence shown here is derived from an EMBL/GenBank/DDBJ whole genome shotgun (WGS) entry which is preliminary data.</text>
</comment>
<sequence>MNIIAPCPQKSSRYNFFLTEEQVDEACQELRQILATTNKATEELSIVRTNNPLPHDSSFIIPNTHATAPVIEPRPRSFSMGNSRMFSVPRNDKFADNLAY</sequence>
<name>A0A367JFK5_RHIST</name>
<dbReference type="EMBL" id="PJQM01003467">
    <property type="protein sequence ID" value="RCH88738.1"/>
    <property type="molecule type" value="Genomic_DNA"/>
</dbReference>
<gene>
    <name evidence="1" type="ORF">CU098_009093</name>
</gene>
<evidence type="ECO:0000313" key="2">
    <source>
        <dbReference type="Proteomes" id="UP000253551"/>
    </source>
</evidence>
<organism evidence="1 2">
    <name type="scientific">Rhizopus stolonifer</name>
    <name type="common">Rhizopus nigricans</name>
    <dbReference type="NCBI Taxonomy" id="4846"/>
    <lineage>
        <taxon>Eukaryota</taxon>
        <taxon>Fungi</taxon>
        <taxon>Fungi incertae sedis</taxon>
        <taxon>Mucoromycota</taxon>
        <taxon>Mucoromycotina</taxon>
        <taxon>Mucoromycetes</taxon>
        <taxon>Mucorales</taxon>
        <taxon>Mucorineae</taxon>
        <taxon>Rhizopodaceae</taxon>
        <taxon>Rhizopus</taxon>
    </lineage>
</organism>
<dbReference type="AlphaFoldDB" id="A0A367JFK5"/>
<evidence type="ECO:0000313" key="1">
    <source>
        <dbReference type="EMBL" id="RCH88738.1"/>
    </source>
</evidence>
<protein>
    <submittedName>
        <fullName evidence="1">Uncharacterized protein</fullName>
    </submittedName>
</protein>